<comment type="caution">
    <text evidence="1">The sequence shown here is derived from an EMBL/GenBank/DDBJ whole genome shotgun (WGS) entry which is preliminary data.</text>
</comment>
<proteinExistence type="predicted"/>
<sequence length="59" mass="7114">MVWLKSWNLDTQITRRVIWCGGLLNGRSTVWSHHLKFFSKSSTPMFHFRTILEFLVFQE</sequence>
<reference evidence="1 2" key="1">
    <citation type="submission" date="2019-01" db="EMBL/GenBank/DDBJ databases">
        <title>Sequencing of cultivated peanut Arachis hypogaea provides insights into genome evolution and oil improvement.</title>
        <authorList>
            <person name="Chen X."/>
        </authorList>
    </citation>
    <scope>NUCLEOTIDE SEQUENCE [LARGE SCALE GENOMIC DNA]</scope>
    <source>
        <strain evidence="2">cv. Fuhuasheng</strain>
        <tissue evidence="1">Leaves</tissue>
    </source>
</reference>
<evidence type="ECO:0000313" key="2">
    <source>
        <dbReference type="Proteomes" id="UP000289738"/>
    </source>
</evidence>
<evidence type="ECO:0000313" key="1">
    <source>
        <dbReference type="EMBL" id="RYQ88080.1"/>
    </source>
</evidence>
<dbReference type="EMBL" id="SDMP01000019">
    <property type="protein sequence ID" value="RYQ88080.1"/>
    <property type="molecule type" value="Genomic_DNA"/>
</dbReference>
<keyword evidence="2" id="KW-1185">Reference proteome</keyword>
<protein>
    <submittedName>
        <fullName evidence="1">Uncharacterized protein</fullName>
    </submittedName>
</protein>
<organism evidence="1 2">
    <name type="scientific">Arachis hypogaea</name>
    <name type="common">Peanut</name>
    <dbReference type="NCBI Taxonomy" id="3818"/>
    <lineage>
        <taxon>Eukaryota</taxon>
        <taxon>Viridiplantae</taxon>
        <taxon>Streptophyta</taxon>
        <taxon>Embryophyta</taxon>
        <taxon>Tracheophyta</taxon>
        <taxon>Spermatophyta</taxon>
        <taxon>Magnoliopsida</taxon>
        <taxon>eudicotyledons</taxon>
        <taxon>Gunneridae</taxon>
        <taxon>Pentapetalae</taxon>
        <taxon>rosids</taxon>
        <taxon>fabids</taxon>
        <taxon>Fabales</taxon>
        <taxon>Fabaceae</taxon>
        <taxon>Papilionoideae</taxon>
        <taxon>50 kb inversion clade</taxon>
        <taxon>dalbergioids sensu lato</taxon>
        <taxon>Dalbergieae</taxon>
        <taxon>Pterocarpus clade</taxon>
        <taxon>Arachis</taxon>
    </lineage>
</organism>
<dbReference type="Proteomes" id="UP000289738">
    <property type="component" value="Chromosome B09"/>
</dbReference>
<name>A0A444XF01_ARAHY</name>
<gene>
    <name evidence="1" type="ORF">Ahy_B09g095496</name>
</gene>
<accession>A0A444XF01</accession>
<dbReference type="AlphaFoldDB" id="A0A444XF01"/>